<feature type="domain" description="DUF1585" evidence="1">
    <location>
        <begin position="2"/>
        <end position="43"/>
    </location>
</feature>
<protein>
    <recommendedName>
        <fullName evidence="1">DUF1585 domain-containing protein</fullName>
    </recommendedName>
</protein>
<dbReference type="EMBL" id="SIHI01000041">
    <property type="protein sequence ID" value="TWT42427.1"/>
    <property type="molecule type" value="Genomic_DNA"/>
</dbReference>
<gene>
    <name evidence="2" type="ORF">KOR42_47190</name>
</gene>
<evidence type="ECO:0000313" key="3">
    <source>
        <dbReference type="Proteomes" id="UP000317243"/>
    </source>
</evidence>
<proteinExistence type="predicted"/>
<comment type="caution">
    <text evidence="2">The sequence shown here is derived from an EMBL/GenBank/DDBJ whole genome shotgun (WGS) entry which is preliminary data.</text>
</comment>
<name>A0A5C5VWD8_9PLAN</name>
<accession>A0A5C5VWD8</accession>
<dbReference type="Proteomes" id="UP000317243">
    <property type="component" value="Unassembled WGS sequence"/>
</dbReference>
<evidence type="ECO:0000313" key="2">
    <source>
        <dbReference type="EMBL" id="TWT42427.1"/>
    </source>
</evidence>
<reference evidence="2 3" key="1">
    <citation type="submission" date="2019-02" db="EMBL/GenBank/DDBJ databases">
        <title>Deep-cultivation of Planctomycetes and their phenomic and genomic characterization uncovers novel biology.</title>
        <authorList>
            <person name="Wiegand S."/>
            <person name="Jogler M."/>
            <person name="Boedeker C."/>
            <person name="Pinto D."/>
            <person name="Vollmers J."/>
            <person name="Rivas-Marin E."/>
            <person name="Kohn T."/>
            <person name="Peeters S.H."/>
            <person name="Heuer A."/>
            <person name="Rast P."/>
            <person name="Oberbeckmann S."/>
            <person name="Bunk B."/>
            <person name="Jeske O."/>
            <person name="Meyerdierks A."/>
            <person name="Storesund J.E."/>
            <person name="Kallscheuer N."/>
            <person name="Luecker S."/>
            <person name="Lage O.M."/>
            <person name="Pohl T."/>
            <person name="Merkel B.J."/>
            <person name="Hornburger P."/>
            <person name="Mueller R.-W."/>
            <person name="Bruemmer F."/>
            <person name="Labrenz M."/>
            <person name="Spormann A.M."/>
            <person name="Op Den Camp H."/>
            <person name="Overmann J."/>
            <person name="Amann R."/>
            <person name="Jetten M.S.M."/>
            <person name="Mascher T."/>
            <person name="Medema M.H."/>
            <person name="Devos D.P."/>
            <person name="Kaster A.-K."/>
            <person name="Ovreas L."/>
            <person name="Rohde M."/>
            <person name="Galperin M.Y."/>
            <person name="Jogler C."/>
        </authorList>
    </citation>
    <scope>NUCLEOTIDE SEQUENCE [LARGE SCALE GENOMIC DNA]</scope>
    <source>
        <strain evidence="2 3">KOR42</strain>
    </source>
</reference>
<evidence type="ECO:0000259" key="1">
    <source>
        <dbReference type="Pfam" id="PF07624"/>
    </source>
</evidence>
<keyword evidence="3" id="KW-1185">Reference proteome</keyword>
<dbReference type="AlphaFoldDB" id="A0A5C5VWD8"/>
<organism evidence="2 3">
    <name type="scientific">Thalassoglobus neptunius</name>
    <dbReference type="NCBI Taxonomy" id="1938619"/>
    <lineage>
        <taxon>Bacteria</taxon>
        <taxon>Pseudomonadati</taxon>
        <taxon>Planctomycetota</taxon>
        <taxon>Planctomycetia</taxon>
        <taxon>Planctomycetales</taxon>
        <taxon>Planctomycetaceae</taxon>
        <taxon>Thalassoglobus</taxon>
    </lineage>
</organism>
<dbReference type="InterPro" id="IPR011478">
    <property type="entry name" value="DUF1585"/>
</dbReference>
<dbReference type="Pfam" id="PF07624">
    <property type="entry name" value="PSD2"/>
    <property type="match status" value="1"/>
</dbReference>
<sequence length="53" mass="5971">MYALGRQIRIMDRSQVDTIVEALSEHGYGLRDLVERIVSSDAFAESVDTRVSN</sequence>